<dbReference type="Gene3D" id="3.90.25.10">
    <property type="entry name" value="UDP-galactose 4-epimerase, domain 1"/>
    <property type="match status" value="1"/>
</dbReference>
<dbReference type="PANTHER" id="PTHR42748">
    <property type="entry name" value="NITROGEN METABOLITE REPRESSION PROTEIN NMRA FAMILY MEMBER"/>
    <property type="match status" value="1"/>
</dbReference>
<proteinExistence type="inferred from homology"/>
<dbReference type="CDD" id="cd05251">
    <property type="entry name" value="NmrA_like_SDR_a"/>
    <property type="match status" value="1"/>
</dbReference>
<dbReference type="Proteomes" id="UP000239203">
    <property type="component" value="Unassembled WGS sequence"/>
</dbReference>
<evidence type="ECO:0000313" key="4">
    <source>
        <dbReference type="EMBL" id="PPK66624.1"/>
    </source>
</evidence>
<feature type="domain" description="NmrA-like" evidence="3">
    <location>
        <begin position="5"/>
        <end position="251"/>
    </location>
</feature>
<dbReference type="SUPFAM" id="SSF51735">
    <property type="entry name" value="NAD(P)-binding Rossmann-fold domains"/>
    <property type="match status" value="1"/>
</dbReference>
<comment type="similarity">
    <text evidence="1">Belongs to the NmrA-type oxidoreductase family.</text>
</comment>
<keyword evidence="5" id="KW-1185">Reference proteome</keyword>
<keyword evidence="2" id="KW-0521">NADP</keyword>
<dbReference type="Gene3D" id="3.40.50.720">
    <property type="entry name" value="NAD(P)-binding Rossmann-like Domain"/>
    <property type="match status" value="1"/>
</dbReference>
<name>A0A2S6GN12_9PSEU</name>
<dbReference type="InterPro" id="IPR008030">
    <property type="entry name" value="NmrA-like"/>
</dbReference>
<organism evidence="4 5">
    <name type="scientific">Actinokineospora auranticolor</name>
    <dbReference type="NCBI Taxonomy" id="155976"/>
    <lineage>
        <taxon>Bacteria</taxon>
        <taxon>Bacillati</taxon>
        <taxon>Actinomycetota</taxon>
        <taxon>Actinomycetes</taxon>
        <taxon>Pseudonocardiales</taxon>
        <taxon>Pseudonocardiaceae</taxon>
        <taxon>Actinokineospora</taxon>
    </lineage>
</organism>
<dbReference type="PANTHER" id="PTHR42748:SF7">
    <property type="entry name" value="NMRA LIKE REDOX SENSOR 1-RELATED"/>
    <property type="match status" value="1"/>
</dbReference>
<accession>A0A2S6GN12</accession>
<gene>
    <name evidence="4" type="ORF">CLV40_1099</name>
</gene>
<reference evidence="4 5" key="1">
    <citation type="submission" date="2018-02" db="EMBL/GenBank/DDBJ databases">
        <title>Genomic Encyclopedia of Archaeal and Bacterial Type Strains, Phase II (KMG-II): from individual species to whole genera.</title>
        <authorList>
            <person name="Goeker M."/>
        </authorList>
    </citation>
    <scope>NUCLEOTIDE SEQUENCE [LARGE SCALE GENOMIC DNA]</scope>
    <source>
        <strain evidence="4 5">YU 961-1</strain>
    </source>
</reference>
<dbReference type="OrthoDB" id="319724at2"/>
<evidence type="ECO:0000259" key="3">
    <source>
        <dbReference type="Pfam" id="PF05368"/>
    </source>
</evidence>
<dbReference type="EMBL" id="PTIX01000009">
    <property type="protein sequence ID" value="PPK66624.1"/>
    <property type="molecule type" value="Genomic_DNA"/>
</dbReference>
<evidence type="ECO:0000313" key="5">
    <source>
        <dbReference type="Proteomes" id="UP000239203"/>
    </source>
</evidence>
<dbReference type="Pfam" id="PF05368">
    <property type="entry name" value="NmrA"/>
    <property type="match status" value="1"/>
</dbReference>
<protein>
    <submittedName>
        <fullName evidence="4">Uncharacterized protein YbjT (DUF2867 family)</fullName>
    </submittedName>
</protein>
<evidence type="ECO:0000256" key="1">
    <source>
        <dbReference type="ARBA" id="ARBA00006328"/>
    </source>
</evidence>
<dbReference type="AlphaFoldDB" id="A0A2S6GN12"/>
<dbReference type="InterPro" id="IPR051164">
    <property type="entry name" value="NmrA-like_oxidored"/>
</dbReference>
<evidence type="ECO:0000256" key="2">
    <source>
        <dbReference type="ARBA" id="ARBA00022857"/>
    </source>
</evidence>
<dbReference type="InterPro" id="IPR036291">
    <property type="entry name" value="NAD(P)-bd_dom_sf"/>
</dbReference>
<dbReference type="RefSeq" id="WP_104480023.1">
    <property type="nucleotide sequence ID" value="NZ_CP154825.1"/>
</dbReference>
<sequence length="283" mass="29854">MADNGSVLVTGATGGQGGAVARALLAAEWGVRALVRDPRGRGAEVLRALGAELVVGDLDDRESLVEAASGAHGVFSVQPSDMFDPRPDVEVRQGKNVTDAAEAAGVAHLVYSSVGGAERRSGVSHFETKAEIEAYVGAAGVPSTVLRPVFFMENWRYMLPSAHNGSRVGAVALDAGTRLQMIALADIGRIAADAFTDRDFLGRSIEIAGDELTVREIAAAFTAADGVPTRFERQPTEELRAQGAEAANMFDWIGAFGFEADIPALRGRYPGLLTLESWLRGDS</sequence>
<comment type="caution">
    <text evidence="4">The sequence shown here is derived from an EMBL/GenBank/DDBJ whole genome shotgun (WGS) entry which is preliminary data.</text>
</comment>